<name>A0ABQ5G9C8_9ASTR</name>
<reference evidence="1" key="2">
    <citation type="submission" date="2022-01" db="EMBL/GenBank/DDBJ databases">
        <authorList>
            <person name="Yamashiro T."/>
            <person name="Shiraishi A."/>
            <person name="Satake H."/>
            <person name="Nakayama K."/>
        </authorList>
    </citation>
    <scope>NUCLEOTIDE SEQUENCE</scope>
</reference>
<accession>A0ABQ5G9C8</accession>
<gene>
    <name evidence="1" type="ORF">Tco_1031169</name>
</gene>
<proteinExistence type="predicted"/>
<protein>
    <submittedName>
        <fullName evidence="1">Uncharacterized protein</fullName>
    </submittedName>
</protein>
<evidence type="ECO:0000313" key="1">
    <source>
        <dbReference type="EMBL" id="GJT71883.1"/>
    </source>
</evidence>
<comment type="caution">
    <text evidence="1">The sequence shown here is derived from an EMBL/GenBank/DDBJ whole genome shotgun (WGS) entry which is preliminary data.</text>
</comment>
<organism evidence="1 2">
    <name type="scientific">Tanacetum coccineum</name>
    <dbReference type="NCBI Taxonomy" id="301880"/>
    <lineage>
        <taxon>Eukaryota</taxon>
        <taxon>Viridiplantae</taxon>
        <taxon>Streptophyta</taxon>
        <taxon>Embryophyta</taxon>
        <taxon>Tracheophyta</taxon>
        <taxon>Spermatophyta</taxon>
        <taxon>Magnoliopsida</taxon>
        <taxon>eudicotyledons</taxon>
        <taxon>Gunneridae</taxon>
        <taxon>Pentapetalae</taxon>
        <taxon>asterids</taxon>
        <taxon>campanulids</taxon>
        <taxon>Asterales</taxon>
        <taxon>Asteraceae</taxon>
        <taxon>Asteroideae</taxon>
        <taxon>Anthemideae</taxon>
        <taxon>Anthemidinae</taxon>
        <taxon>Tanacetum</taxon>
    </lineage>
</organism>
<reference evidence="1" key="1">
    <citation type="journal article" date="2022" name="Int. J. Mol. Sci.">
        <title>Draft Genome of Tanacetum Coccineum: Genomic Comparison of Closely Related Tanacetum-Family Plants.</title>
        <authorList>
            <person name="Yamashiro T."/>
            <person name="Shiraishi A."/>
            <person name="Nakayama K."/>
            <person name="Satake H."/>
        </authorList>
    </citation>
    <scope>NUCLEOTIDE SEQUENCE</scope>
</reference>
<dbReference type="Proteomes" id="UP001151760">
    <property type="component" value="Unassembled WGS sequence"/>
</dbReference>
<keyword evidence="2" id="KW-1185">Reference proteome</keyword>
<sequence>MQIQGVVMRVGGFGFRLDIYVGNGLIDMYVRCGELGDMRVWVSICAEWEAERGVGVIWDMICCVIVFDDDDDDDENDVEWIS</sequence>
<dbReference type="EMBL" id="BQNB010018205">
    <property type="protein sequence ID" value="GJT71883.1"/>
    <property type="molecule type" value="Genomic_DNA"/>
</dbReference>
<evidence type="ECO:0000313" key="2">
    <source>
        <dbReference type="Proteomes" id="UP001151760"/>
    </source>
</evidence>